<accession>A0ABT4Y9B6</accession>
<name>A0ABT4Y9B6_METRE</name>
<protein>
    <submittedName>
        <fullName evidence="2">Uncharacterized protein</fullName>
    </submittedName>
</protein>
<sequence>MTPMVDKKSVIHPTKKTGHGWRGMRRFLAGADSFAKQAAGLPNHNPAKPKKAPKDAFFTHQSSLSRS</sequence>
<feature type="region of interest" description="Disordered" evidence="1">
    <location>
        <begin position="1"/>
        <end position="21"/>
    </location>
</feature>
<organism evidence="2 3">
    <name type="scientific">Metapseudomonas resinovorans</name>
    <name type="common">Pseudomonas resinovorans</name>
    <dbReference type="NCBI Taxonomy" id="53412"/>
    <lineage>
        <taxon>Bacteria</taxon>
        <taxon>Pseudomonadati</taxon>
        <taxon>Pseudomonadota</taxon>
        <taxon>Gammaproteobacteria</taxon>
        <taxon>Pseudomonadales</taxon>
        <taxon>Pseudomonadaceae</taxon>
        <taxon>Metapseudomonas</taxon>
    </lineage>
</organism>
<evidence type="ECO:0000313" key="3">
    <source>
        <dbReference type="Proteomes" id="UP001211689"/>
    </source>
</evidence>
<dbReference type="RefSeq" id="WP_271471784.1">
    <property type="nucleotide sequence ID" value="NZ_JANEWF010000029.1"/>
</dbReference>
<proteinExistence type="predicted"/>
<comment type="caution">
    <text evidence="2">The sequence shown here is derived from an EMBL/GenBank/DDBJ whole genome shotgun (WGS) entry which is preliminary data.</text>
</comment>
<dbReference type="Proteomes" id="UP001211689">
    <property type="component" value="Unassembled WGS sequence"/>
</dbReference>
<feature type="region of interest" description="Disordered" evidence="1">
    <location>
        <begin position="38"/>
        <end position="67"/>
    </location>
</feature>
<keyword evidence="3" id="KW-1185">Reference proteome</keyword>
<evidence type="ECO:0000313" key="2">
    <source>
        <dbReference type="EMBL" id="MDA8485461.1"/>
    </source>
</evidence>
<gene>
    <name evidence="2" type="ORF">NNO07_20535</name>
</gene>
<dbReference type="EMBL" id="JANEWF010000029">
    <property type="protein sequence ID" value="MDA8485461.1"/>
    <property type="molecule type" value="Genomic_DNA"/>
</dbReference>
<reference evidence="2 3" key="1">
    <citation type="submission" date="2022-07" db="EMBL/GenBank/DDBJ databases">
        <title>Genome Analysis of Selected Gammaproteobacteria from Nigerian Food snails.</title>
        <authorList>
            <person name="Okafor A.C."/>
        </authorList>
    </citation>
    <scope>NUCLEOTIDE SEQUENCE [LARGE SCALE GENOMIC DNA]</scope>
    <source>
        <strain evidence="2 3">Awg 2</strain>
    </source>
</reference>
<evidence type="ECO:0000256" key="1">
    <source>
        <dbReference type="SAM" id="MobiDB-lite"/>
    </source>
</evidence>